<dbReference type="Pfam" id="PF13365">
    <property type="entry name" value="Trypsin_2"/>
    <property type="match status" value="1"/>
</dbReference>
<dbReference type="RefSeq" id="WP_135762091.1">
    <property type="nucleotide sequence ID" value="NZ_RQHW01000079.1"/>
</dbReference>
<dbReference type="GO" id="GO:0006508">
    <property type="term" value="P:proteolysis"/>
    <property type="evidence" value="ECO:0007669"/>
    <property type="project" value="UniProtKB-KW"/>
</dbReference>
<evidence type="ECO:0000313" key="6">
    <source>
        <dbReference type="Proteomes" id="UP000298058"/>
    </source>
</evidence>
<dbReference type="SUPFAM" id="SSF50156">
    <property type="entry name" value="PDZ domain-like"/>
    <property type="match status" value="1"/>
</dbReference>
<gene>
    <name evidence="5" type="ORF">EHS15_18605</name>
</gene>
<feature type="domain" description="Protease Do-like PDZ" evidence="4">
    <location>
        <begin position="353"/>
        <end position="481"/>
    </location>
</feature>
<dbReference type="InterPro" id="IPR001940">
    <property type="entry name" value="Peptidase_S1C"/>
</dbReference>
<dbReference type="OrthoDB" id="1522627at2"/>
<keyword evidence="1 5" id="KW-0645">Protease</keyword>
<keyword evidence="6" id="KW-1185">Reference proteome</keyword>
<dbReference type="Gene3D" id="3.20.190.20">
    <property type="match status" value="1"/>
</dbReference>
<organism evidence="5 6">
    <name type="scientific">Leptospira idonii</name>
    <dbReference type="NCBI Taxonomy" id="1193500"/>
    <lineage>
        <taxon>Bacteria</taxon>
        <taxon>Pseudomonadati</taxon>
        <taxon>Spirochaetota</taxon>
        <taxon>Spirochaetia</taxon>
        <taxon>Leptospirales</taxon>
        <taxon>Leptospiraceae</taxon>
        <taxon>Leptospira</taxon>
    </lineage>
</organism>
<dbReference type="PANTHER" id="PTHR45980:SF9">
    <property type="entry name" value="PROTEASE DO-LIKE 10, MITOCHONDRIAL-RELATED"/>
    <property type="match status" value="1"/>
</dbReference>
<dbReference type="GO" id="GO:0004252">
    <property type="term" value="F:serine-type endopeptidase activity"/>
    <property type="evidence" value="ECO:0007669"/>
    <property type="project" value="InterPro"/>
</dbReference>
<sequence>MNRNTFISFVLFIFFSFSLFSQNKEEDVGVEDIFRSVVLVRNDGFSSENKIQPWMKKNLSTGLGSGLVISDRLVLTNAHVIQDAKRVTVRTGVSRKEYPAEVKFIGYDCDLALLEVKDKEFENNTDSLSFADIPPALGSDLLVLGYQNGQENLTVEKGSVLRYEKNRYSFSGLDFRNVIRIHAHAQPGNSGGPAIQNGKVVGLLFQISKLGKDIAYLIPNDIIQHFLSDIKDGKYDGFPNLGFTFQGGTPVSLKQALRIPAEESGIFVNRVYPQSTFSSLLKEKDFLVSIDGFNISNEGEINQTGKKEFIIEYIEGKQLGAKINLEVYRSGKKYQTEATLQKNFSLELYRENSDHYLLSAGFVFQPVSRSFFNSEEGDLDSSLKYHYSYFIQDLLYRYTNRDIVLSYTFDDPETAKYKKYKFKVLESINGVVPKDLDHLKQIWKENSRNFIVLRFRGMDLPIVLRPESVEQINVRVKKRYGANYETL</sequence>
<proteinExistence type="predicted"/>
<dbReference type="Pfam" id="PF17815">
    <property type="entry name" value="PDZ_3"/>
    <property type="match status" value="1"/>
</dbReference>
<comment type="caution">
    <text evidence="5">The sequence shown here is derived from an EMBL/GenBank/DDBJ whole genome shotgun (WGS) entry which is preliminary data.</text>
</comment>
<evidence type="ECO:0000256" key="1">
    <source>
        <dbReference type="ARBA" id="ARBA00022670"/>
    </source>
</evidence>
<dbReference type="InterPro" id="IPR041517">
    <property type="entry name" value="DEGP_PDZ"/>
</dbReference>
<dbReference type="InterPro" id="IPR043504">
    <property type="entry name" value="Peptidase_S1_PA_chymotrypsin"/>
</dbReference>
<dbReference type="Gene3D" id="2.40.10.10">
    <property type="entry name" value="Trypsin-like serine proteases"/>
    <property type="match status" value="2"/>
</dbReference>
<keyword evidence="2" id="KW-0378">Hydrolase</keyword>
<evidence type="ECO:0000256" key="2">
    <source>
        <dbReference type="ARBA" id="ARBA00022801"/>
    </source>
</evidence>
<dbReference type="Proteomes" id="UP000298058">
    <property type="component" value="Unassembled WGS sequence"/>
</dbReference>
<dbReference type="PRINTS" id="PR00834">
    <property type="entry name" value="PROTEASES2C"/>
</dbReference>
<dbReference type="Gene3D" id="2.30.42.10">
    <property type="match status" value="1"/>
</dbReference>
<evidence type="ECO:0000259" key="4">
    <source>
        <dbReference type="Pfam" id="PF17815"/>
    </source>
</evidence>
<evidence type="ECO:0000256" key="3">
    <source>
        <dbReference type="ARBA" id="ARBA00022825"/>
    </source>
</evidence>
<protein>
    <submittedName>
        <fullName evidence="5">Serine protease</fullName>
    </submittedName>
</protein>
<dbReference type="SUPFAM" id="SSF50494">
    <property type="entry name" value="Trypsin-like serine proteases"/>
    <property type="match status" value="1"/>
</dbReference>
<dbReference type="InterPro" id="IPR046449">
    <property type="entry name" value="DEGP_PDZ_sf"/>
</dbReference>
<dbReference type="EMBL" id="RQHW01000079">
    <property type="protein sequence ID" value="TGN17184.1"/>
    <property type="molecule type" value="Genomic_DNA"/>
</dbReference>
<dbReference type="PANTHER" id="PTHR45980">
    <property type="match status" value="1"/>
</dbReference>
<reference evidence="5" key="1">
    <citation type="journal article" date="2019" name="PLoS Negl. Trop. Dis.">
        <title>Revisiting the worldwide diversity of Leptospira species in the environment.</title>
        <authorList>
            <person name="Vincent A.T."/>
            <person name="Schiettekatte O."/>
            <person name="Bourhy P."/>
            <person name="Veyrier F.J."/>
            <person name="Picardeau M."/>
        </authorList>
    </citation>
    <scope>NUCLEOTIDE SEQUENCE [LARGE SCALE GENOMIC DNA]</scope>
    <source>
        <strain evidence="5">201300427</strain>
    </source>
</reference>
<keyword evidence="3" id="KW-0720">Serine protease</keyword>
<dbReference type="AlphaFoldDB" id="A0A4R9LVL2"/>
<name>A0A4R9LVL2_9LEPT</name>
<accession>A0A4R9LVL2</accession>
<dbReference type="InterPro" id="IPR036034">
    <property type="entry name" value="PDZ_sf"/>
</dbReference>
<dbReference type="InterPro" id="IPR009003">
    <property type="entry name" value="Peptidase_S1_PA"/>
</dbReference>
<evidence type="ECO:0000313" key="5">
    <source>
        <dbReference type="EMBL" id="TGN17184.1"/>
    </source>
</evidence>